<name>A0ABS8TFE2_DATST</name>
<keyword evidence="2" id="KW-1185">Reference proteome</keyword>
<accession>A0ABS8TFE2</accession>
<evidence type="ECO:0000313" key="2">
    <source>
        <dbReference type="Proteomes" id="UP000823775"/>
    </source>
</evidence>
<evidence type="ECO:0000313" key="1">
    <source>
        <dbReference type="EMBL" id="MCD7469269.1"/>
    </source>
</evidence>
<comment type="caution">
    <text evidence="1">The sequence shown here is derived from an EMBL/GenBank/DDBJ whole genome shotgun (WGS) entry which is preliminary data.</text>
</comment>
<protein>
    <submittedName>
        <fullName evidence="1">Uncharacterized protein</fullName>
    </submittedName>
</protein>
<gene>
    <name evidence="1" type="ORF">HAX54_008193</name>
</gene>
<dbReference type="EMBL" id="JACEIK010001420">
    <property type="protein sequence ID" value="MCD7469269.1"/>
    <property type="molecule type" value="Genomic_DNA"/>
</dbReference>
<proteinExistence type="predicted"/>
<sequence length="146" mass="15951">MSVPLVMNSISTSSKSRNFSIEVNETGKESVSDEDSLEALAIDTAASPSGGGVAELKSIVVSGNSMMEIRSIGHLKPLTNEALNSTLLRLGTNNNDPWCRCRDFNAPLSDSDRIEGQQIVESIWNQNMDEEGLYGLDPDFNYHSRI</sequence>
<organism evidence="1 2">
    <name type="scientific">Datura stramonium</name>
    <name type="common">Jimsonweed</name>
    <name type="synonym">Common thornapple</name>
    <dbReference type="NCBI Taxonomy" id="4076"/>
    <lineage>
        <taxon>Eukaryota</taxon>
        <taxon>Viridiplantae</taxon>
        <taxon>Streptophyta</taxon>
        <taxon>Embryophyta</taxon>
        <taxon>Tracheophyta</taxon>
        <taxon>Spermatophyta</taxon>
        <taxon>Magnoliopsida</taxon>
        <taxon>eudicotyledons</taxon>
        <taxon>Gunneridae</taxon>
        <taxon>Pentapetalae</taxon>
        <taxon>asterids</taxon>
        <taxon>lamiids</taxon>
        <taxon>Solanales</taxon>
        <taxon>Solanaceae</taxon>
        <taxon>Solanoideae</taxon>
        <taxon>Datureae</taxon>
        <taxon>Datura</taxon>
    </lineage>
</organism>
<reference evidence="1 2" key="1">
    <citation type="journal article" date="2021" name="BMC Genomics">
        <title>Datura genome reveals duplications of psychoactive alkaloid biosynthetic genes and high mutation rate following tissue culture.</title>
        <authorList>
            <person name="Rajewski A."/>
            <person name="Carter-House D."/>
            <person name="Stajich J."/>
            <person name="Litt A."/>
        </authorList>
    </citation>
    <scope>NUCLEOTIDE SEQUENCE [LARGE SCALE GENOMIC DNA]</scope>
    <source>
        <strain evidence="1">AR-01</strain>
    </source>
</reference>
<dbReference type="Proteomes" id="UP000823775">
    <property type="component" value="Unassembled WGS sequence"/>
</dbReference>